<keyword evidence="3" id="KW-1185">Reference proteome</keyword>
<proteinExistence type="predicted"/>
<evidence type="ECO:0000256" key="1">
    <source>
        <dbReference type="SAM" id="SignalP"/>
    </source>
</evidence>
<comment type="caution">
    <text evidence="2">The sequence shown here is derived from an EMBL/GenBank/DDBJ whole genome shotgun (WGS) entry which is preliminary data.</text>
</comment>
<evidence type="ECO:0000313" key="2">
    <source>
        <dbReference type="EMBL" id="MDX8049115.1"/>
    </source>
</evidence>
<gene>
    <name evidence="2" type="ORF">SK571_06965</name>
</gene>
<dbReference type="EMBL" id="JAXAVV010000003">
    <property type="protein sequence ID" value="MDX8049115.1"/>
    <property type="molecule type" value="Genomic_DNA"/>
</dbReference>
<feature type="signal peptide" evidence="1">
    <location>
        <begin position="1"/>
        <end position="23"/>
    </location>
</feature>
<reference evidence="2 3" key="2">
    <citation type="submission" date="2023-11" db="EMBL/GenBank/DDBJ databases">
        <authorList>
            <person name="Lara A.C."/>
            <person name="Chronakova A."/>
        </authorList>
    </citation>
    <scope>NUCLEOTIDE SEQUENCE [LARGE SCALE GENOMIC DNA]</scope>
    <source>
        <strain evidence="2 3">BCCO 10_0798</strain>
    </source>
</reference>
<protein>
    <recommendedName>
        <fullName evidence="4">SnoaL-like domain-containing protein</fullName>
    </recommendedName>
</protein>
<keyword evidence="1" id="KW-0732">Signal</keyword>
<dbReference type="RefSeq" id="WP_319983198.1">
    <property type="nucleotide sequence ID" value="NZ_JAXAVV010000003.1"/>
</dbReference>
<sequence>MKLFALALSAVAVASAGCSSGEAEPGCPVVTDPVVSARIVTVVRDVAEHRTRAIINAAEGSASLVLSDDAVQVSPDAAKTAERAYNVLSWSNAKAGYVRYEINDVKVNSVSACENTVVAEATATTRLYQRTGSFTGSVFGPVEFEFDTAGGRWTLKEHRLLGAVKQPPMVEPTDWEYEQFDNR</sequence>
<reference evidence="2 3" key="1">
    <citation type="submission" date="2023-11" db="EMBL/GenBank/DDBJ databases">
        <title>Lentzea sokolovensis, sp. nov., Lentzea kristufkii, sp. nov., and Lentzea miocenensis, sp. nov., rare actinobacteria from Sokolov Coal Basin, Miocene lacustrine sediment, Czech Republic.</title>
        <authorList>
            <person name="Lara A."/>
            <person name="Kotroba L."/>
            <person name="Nouioui I."/>
            <person name="Neumann-Schaal M."/>
            <person name="Mast Y."/>
            <person name="Chronakova A."/>
        </authorList>
    </citation>
    <scope>NUCLEOTIDE SEQUENCE [LARGE SCALE GENOMIC DNA]</scope>
    <source>
        <strain evidence="2 3">BCCO 10_0798</strain>
    </source>
</reference>
<feature type="chain" id="PRO_5046433270" description="SnoaL-like domain-containing protein" evidence="1">
    <location>
        <begin position="24"/>
        <end position="183"/>
    </location>
</feature>
<accession>A0ABU4TLG2</accession>
<organism evidence="2 3">
    <name type="scientific">Lentzea kristufekii</name>
    <dbReference type="NCBI Taxonomy" id="3095430"/>
    <lineage>
        <taxon>Bacteria</taxon>
        <taxon>Bacillati</taxon>
        <taxon>Actinomycetota</taxon>
        <taxon>Actinomycetes</taxon>
        <taxon>Pseudonocardiales</taxon>
        <taxon>Pseudonocardiaceae</taxon>
        <taxon>Lentzea</taxon>
    </lineage>
</organism>
<evidence type="ECO:0008006" key="4">
    <source>
        <dbReference type="Google" id="ProtNLM"/>
    </source>
</evidence>
<dbReference type="PROSITE" id="PS51257">
    <property type="entry name" value="PROKAR_LIPOPROTEIN"/>
    <property type="match status" value="1"/>
</dbReference>
<name>A0ABU4TLG2_9PSEU</name>
<dbReference type="Proteomes" id="UP001271792">
    <property type="component" value="Unassembled WGS sequence"/>
</dbReference>
<evidence type="ECO:0000313" key="3">
    <source>
        <dbReference type="Proteomes" id="UP001271792"/>
    </source>
</evidence>